<dbReference type="EMBL" id="JAPWHU010000470">
    <property type="protein sequence ID" value="MCZ4638098.1"/>
    <property type="molecule type" value="Genomic_DNA"/>
</dbReference>
<accession>A0ABT4PAE5</accession>
<comment type="caution">
    <text evidence="1">The sequence shown here is derived from an EMBL/GenBank/DDBJ whole genome shotgun (WGS) entry which is preliminary data.</text>
</comment>
<reference evidence="1 2" key="1">
    <citation type="submission" date="2022-12" db="EMBL/GenBank/DDBJ databases">
        <authorList>
            <person name="Abashina T."/>
            <person name="Solyanikova I."/>
            <person name="Delegan Y."/>
        </authorList>
    </citation>
    <scope>NUCLEOTIDE SEQUENCE [LARGE SCALE GENOMIC DNA]</scope>
    <source>
        <strain evidence="1 2">IPS92ro</strain>
    </source>
</reference>
<dbReference type="Proteomes" id="UP001301132">
    <property type="component" value="Unassembled WGS sequence"/>
</dbReference>
<gene>
    <name evidence="1" type="ORF">O3S69_29085</name>
</gene>
<sequence>RGAHAAVLRRGGFATGADLYAALGAVAARRPRDAFGRPAGDDLDRYAAQWLATAVYLNGTEAALRRGLWNR</sequence>
<feature type="non-terminal residue" evidence="1">
    <location>
        <position position="1"/>
    </location>
</feature>
<evidence type="ECO:0000313" key="1">
    <source>
        <dbReference type="EMBL" id="MCZ4638098.1"/>
    </source>
</evidence>
<name>A0ABT4PAE5_9ACTN</name>
<evidence type="ECO:0000313" key="2">
    <source>
        <dbReference type="Proteomes" id="UP001301132"/>
    </source>
</evidence>
<keyword evidence="2" id="KW-1185">Reference proteome</keyword>
<organism evidence="1 2">
    <name type="scientific">Streptomyces rubrogriseus</name>
    <dbReference type="NCBI Taxonomy" id="194673"/>
    <lineage>
        <taxon>Bacteria</taxon>
        <taxon>Bacillati</taxon>
        <taxon>Actinomycetota</taxon>
        <taxon>Actinomycetes</taxon>
        <taxon>Kitasatosporales</taxon>
        <taxon>Streptomycetaceae</taxon>
        <taxon>Streptomyces</taxon>
        <taxon>Streptomyces violaceoruber group</taxon>
    </lineage>
</organism>
<protein>
    <submittedName>
        <fullName evidence="1">Uncharacterized protein</fullName>
    </submittedName>
</protein>
<proteinExistence type="predicted"/>